<comment type="subcellular location">
    <subcellularLocation>
        <location evidence="1">Cell envelope</location>
    </subcellularLocation>
</comment>
<feature type="signal peptide" evidence="6">
    <location>
        <begin position="1"/>
        <end position="24"/>
    </location>
</feature>
<organism evidence="8 9">
    <name type="scientific">Acrocarpospora corrugata</name>
    <dbReference type="NCBI Taxonomy" id="35763"/>
    <lineage>
        <taxon>Bacteria</taxon>
        <taxon>Bacillati</taxon>
        <taxon>Actinomycetota</taxon>
        <taxon>Actinomycetes</taxon>
        <taxon>Streptosporangiales</taxon>
        <taxon>Streptosporangiaceae</taxon>
        <taxon>Acrocarpospora</taxon>
    </lineage>
</organism>
<reference evidence="8 9" key="1">
    <citation type="submission" date="2019-10" db="EMBL/GenBank/DDBJ databases">
        <title>Whole genome shotgun sequence of Acrocarpospora corrugata NBRC 13972.</title>
        <authorList>
            <person name="Ichikawa N."/>
            <person name="Kimura A."/>
            <person name="Kitahashi Y."/>
            <person name="Komaki H."/>
            <person name="Oguchi A."/>
        </authorList>
    </citation>
    <scope>NUCLEOTIDE SEQUENCE [LARGE SCALE GENOMIC DNA]</scope>
    <source>
        <strain evidence="8 9">NBRC 13972</strain>
    </source>
</reference>
<dbReference type="Gene3D" id="2.60.40.1220">
    <property type="match status" value="1"/>
</dbReference>
<feature type="chain" id="PRO_5024318596" evidence="6">
    <location>
        <begin position="25"/>
        <end position="182"/>
    </location>
</feature>
<keyword evidence="3 6" id="KW-0732">Signal</keyword>
<evidence type="ECO:0000256" key="6">
    <source>
        <dbReference type="SAM" id="SignalP"/>
    </source>
</evidence>
<dbReference type="SUPFAM" id="SSF81296">
    <property type="entry name" value="E set domains"/>
    <property type="match status" value="1"/>
</dbReference>
<evidence type="ECO:0000256" key="3">
    <source>
        <dbReference type="ARBA" id="ARBA00022729"/>
    </source>
</evidence>
<keyword evidence="5" id="KW-0812">Transmembrane</keyword>
<dbReference type="Proteomes" id="UP000334990">
    <property type="component" value="Unassembled WGS sequence"/>
</dbReference>
<evidence type="ECO:0000256" key="5">
    <source>
        <dbReference type="SAM" id="Phobius"/>
    </source>
</evidence>
<dbReference type="GO" id="GO:0005886">
    <property type="term" value="C:plasma membrane"/>
    <property type="evidence" value="ECO:0007669"/>
    <property type="project" value="TreeGrafter"/>
</dbReference>
<dbReference type="AlphaFoldDB" id="A0A5M3VTW5"/>
<evidence type="ECO:0000256" key="1">
    <source>
        <dbReference type="ARBA" id="ARBA00004196"/>
    </source>
</evidence>
<protein>
    <submittedName>
        <fullName evidence="8">Copper resistance protein C</fullName>
    </submittedName>
</protein>
<keyword evidence="2" id="KW-0479">Metal-binding</keyword>
<sequence length="182" mass="18473">MRRLITVLLLTGVAVITAPPAAQAHNVLLGSDPGKGATLTAPPTEIRLTFDQPVRAEFAKIALTDAAGAHYESGTLTVEKNDVIAPVSALTTAGTYTIGYQILSNDGHPVTGNITFTFTYATGAQPAAAATAPTIAPAAPAGAILPAGGGSWVWGLLAATAALLALTVRVLARHDRNLRGTA</sequence>
<dbReference type="GO" id="GO:0030313">
    <property type="term" value="C:cell envelope"/>
    <property type="evidence" value="ECO:0007669"/>
    <property type="project" value="UniProtKB-SubCell"/>
</dbReference>
<evidence type="ECO:0000259" key="7">
    <source>
        <dbReference type="Pfam" id="PF04234"/>
    </source>
</evidence>
<dbReference type="PANTHER" id="PTHR34820">
    <property type="entry name" value="INNER MEMBRANE PROTEIN YEBZ"/>
    <property type="match status" value="1"/>
</dbReference>
<evidence type="ECO:0000313" key="9">
    <source>
        <dbReference type="Proteomes" id="UP000334990"/>
    </source>
</evidence>
<dbReference type="InterPro" id="IPR007348">
    <property type="entry name" value="CopC_dom"/>
</dbReference>
<evidence type="ECO:0000256" key="2">
    <source>
        <dbReference type="ARBA" id="ARBA00022723"/>
    </source>
</evidence>
<dbReference type="GO" id="GO:0046688">
    <property type="term" value="P:response to copper ion"/>
    <property type="evidence" value="ECO:0007669"/>
    <property type="project" value="InterPro"/>
</dbReference>
<feature type="transmembrane region" description="Helical" evidence="5">
    <location>
        <begin position="152"/>
        <end position="172"/>
    </location>
</feature>
<dbReference type="InterPro" id="IPR032694">
    <property type="entry name" value="CopC/D"/>
</dbReference>
<name>A0A5M3VTW5_9ACTN</name>
<keyword evidence="5" id="KW-1133">Transmembrane helix</keyword>
<dbReference type="PANTHER" id="PTHR34820:SF4">
    <property type="entry name" value="INNER MEMBRANE PROTEIN YEBZ"/>
    <property type="match status" value="1"/>
</dbReference>
<keyword evidence="5" id="KW-0472">Membrane</keyword>
<keyword evidence="4" id="KW-0186">Copper</keyword>
<evidence type="ECO:0000313" key="8">
    <source>
        <dbReference type="EMBL" id="GER98532.1"/>
    </source>
</evidence>
<accession>A0A5M3VTW5</accession>
<feature type="domain" description="CopC" evidence="7">
    <location>
        <begin position="25"/>
        <end position="117"/>
    </location>
</feature>
<dbReference type="GO" id="GO:0042597">
    <property type="term" value="C:periplasmic space"/>
    <property type="evidence" value="ECO:0007669"/>
    <property type="project" value="InterPro"/>
</dbReference>
<gene>
    <name evidence="8" type="primary">pcoC_1</name>
    <name evidence="8" type="ORF">Acor_05940</name>
</gene>
<keyword evidence="9" id="KW-1185">Reference proteome</keyword>
<dbReference type="InterPro" id="IPR014756">
    <property type="entry name" value="Ig_E-set"/>
</dbReference>
<proteinExistence type="predicted"/>
<dbReference type="Pfam" id="PF04234">
    <property type="entry name" value="CopC"/>
    <property type="match status" value="1"/>
</dbReference>
<comment type="caution">
    <text evidence="8">The sequence shown here is derived from an EMBL/GenBank/DDBJ whole genome shotgun (WGS) entry which is preliminary data.</text>
</comment>
<evidence type="ECO:0000256" key="4">
    <source>
        <dbReference type="ARBA" id="ARBA00023008"/>
    </source>
</evidence>
<dbReference type="GO" id="GO:0006825">
    <property type="term" value="P:copper ion transport"/>
    <property type="evidence" value="ECO:0007669"/>
    <property type="project" value="InterPro"/>
</dbReference>
<dbReference type="EMBL" id="BLAD01000036">
    <property type="protein sequence ID" value="GER98532.1"/>
    <property type="molecule type" value="Genomic_DNA"/>
</dbReference>
<dbReference type="RefSeq" id="WP_170316767.1">
    <property type="nucleotide sequence ID" value="NZ_BAAABN010000094.1"/>
</dbReference>
<dbReference type="GO" id="GO:0005507">
    <property type="term" value="F:copper ion binding"/>
    <property type="evidence" value="ECO:0007669"/>
    <property type="project" value="InterPro"/>
</dbReference>
<dbReference type="InterPro" id="IPR014755">
    <property type="entry name" value="Cu-Rt/internalin_Ig-like"/>
</dbReference>